<evidence type="ECO:0000313" key="2">
    <source>
        <dbReference type="EMBL" id="MDK4307626.1"/>
    </source>
</evidence>
<dbReference type="AlphaFoldDB" id="A0AAP4BVK8"/>
<keyword evidence="4" id="KW-1185">Reference proteome</keyword>
<dbReference type="RefSeq" id="WP_126850190.1">
    <property type="nucleotide sequence ID" value="NZ_CP051667.1"/>
</dbReference>
<dbReference type="Proteomes" id="UP001239759">
    <property type="component" value="Unassembled WGS sequence"/>
</dbReference>
<organism evidence="2 3">
    <name type="scientific">Corynebacterium pseudodiphtheriticum</name>
    <dbReference type="NCBI Taxonomy" id="37637"/>
    <lineage>
        <taxon>Bacteria</taxon>
        <taxon>Bacillati</taxon>
        <taxon>Actinomycetota</taxon>
        <taxon>Actinomycetes</taxon>
        <taxon>Mycobacteriales</taxon>
        <taxon>Corynebacteriaceae</taxon>
        <taxon>Corynebacterium</taxon>
    </lineage>
</organism>
<dbReference type="EMBL" id="JASNUQ010000010">
    <property type="protein sequence ID" value="MDK4290494.1"/>
    <property type="molecule type" value="Genomic_DNA"/>
</dbReference>
<accession>A0AAP4BVK8</accession>
<evidence type="ECO:0000313" key="3">
    <source>
        <dbReference type="Proteomes" id="UP001224412"/>
    </source>
</evidence>
<comment type="caution">
    <text evidence="2">The sequence shown here is derived from an EMBL/GenBank/DDBJ whole genome shotgun (WGS) entry which is preliminary data.</text>
</comment>
<reference evidence="2 4" key="1">
    <citation type="submission" date="2023-05" db="EMBL/GenBank/DDBJ databases">
        <title>Metabolic capabilities are highly conserved among human nasal-associated Corynebacterium species in pangenomic analyses.</title>
        <authorList>
            <person name="Tran T.H."/>
            <person name="Roberts A.Q."/>
            <person name="Escapa I.F."/>
            <person name="Gao W."/>
            <person name="Conlan S."/>
            <person name="Kong H."/>
            <person name="Segre J.A."/>
            <person name="Kelly M.S."/>
            <person name="Lemon K.P."/>
        </authorList>
    </citation>
    <scope>NUCLEOTIDE SEQUENCE</scope>
    <source>
        <strain evidence="2">KPL2773</strain>
        <strain evidence="1 4">KPL3772</strain>
    </source>
</reference>
<protein>
    <submittedName>
        <fullName evidence="2">Uncharacterized protein</fullName>
    </submittedName>
</protein>
<dbReference type="EMBL" id="JASNVH010000013">
    <property type="protein sequence ID" value="MDK4307626.1"/>
    <property type="molecule type" value="Genomic_DNA"/>
</dbReference>
<proteinExistence type="predicted"/>
<dbReference type="Proteomes" id="UP001224412">
    <property type="component" value="Unassembled WGS sequence"/>
</dbReference>
<gene>
    <name evidence="1" type="ORF">QPX23_07130</name>
    <name evidence="2" type="ORF">QPX42_08755</name>
</gene>
<name>A0AAP4BVK8_9CORY</name>
<evidence type="ECO:0000313" key="4">
    <source>
        <dbReference type="Proteomes" id="UP001239759"/>
    </source>
</evidence>
<sequence length="147" mass="16837">MVSDGAMTLQEELTQTNPLQEALQYSQKTITERAFALEDSWKRTPPVEGFSEDNFYSRANLLLVRDAGISEHDLFLYIAAGGFRAHSDAFWYFGSHLEKDHHVVVDSLLCSPSLESMLNIHVAVRYLDKEFMLDFIEAMWNGEHFGM</sequence>
<evidence type="ECO:0000313" key="1">
    <source>
        <dbReference type="EMBL" id="MDK4290494.1"/>
    </source>
</evidence>